<sequence>MPTLLRSPIPKQSSVSLLNPLSASFQTFKFHFQADGSRLSRSITSINHQRRPSHKRTPATSQVQNTIGNLLWTSHPLHRHRGRDSLLHRLQHLGVLGRHWCLCVSRADGIDAQALVGIILGCSARQTNDGVLRRRHNLRRRPQHVERSVDVHVKNPLPVFRLGERGAALVLDGDAGGVDNIVQPAKLGCCFIDDLDDFFLVGDIDG</sequence>
<keyword evidence="2" id="KW-1185">Reference proteome</keyword>
<evidence type="ECO:0000313" key="1">
    <source>
        <dbReference type="EMBL" id="KAG7046444.1"/>
    </source>
</evidence>
<name>A0A9P7R2T1_9PEZI</name>
<evidence type="ECO:0000313" key="2">
    <source>
        <dbReference type="Proteomes" id="UP000699042"/>
    </source>
</evidence>
<dbReference type="AlphaFoldDB" id="A0A9P7R2T1"/>
<organism evidence="1 2">
    <name type="scientific">Colletotrichum scovillei</name>
    <dbReference type="NCBI Taxonomy" id="1209932"/>
    <lineage>
        <taxon>Eukaryota</taxon>
        <taxon>Fungi</taxon>
        <taxon>Dikarya</taxon>
        <taxon>Ascomycota</taxon>
        <taxon>Pezizomycotina</taxon>
        <taxon>Sordariomycetes</taxon>
        <taxon>Hypocreomycetidae</taxon>
        <taxon>Glomerellales</taxon>
        <taxon>Glomerellaceae</taxon>
        <taxon>Colletotrichum</taxon>
        <taxon>Colletotrichum acutatum species complex</taxon>
    </lineage>
</organism>
<gene>
    <name evidence="1" type="ORF">JMJ77_014674</name>
</gene>
<dbReference type="EMBL" id="JAESDN010000008">
    <property type="protein sequence ID" value="KAG7046444.1"/>
    <property type="molecule type" value="Genomic_DNA"/>
</dbReference>
<proteinExistence type="predicted"/>
<comment type="caution">
    <text evidence="1">The sequence shown here is derived from an EMBL/GenBank/DDBJ whole genome shotgun (WGS) entry which is preliminary data.</text>
</comment>
<protein>
    <submittedName>
        <fullName evidence="1">Uncharacterized protein</fullName>
    </submittedName>
</protein>
<accession>A0A9P7R2T1</accession>
<feature type="non-terminal residue" evidence="1">
    <location>
        <position position="1"/>
    </location>
</feature>
<reference evidence="1" key="1">
    <citation type="submission" date="2021-05" db="EMBL/GenBank/DDBJ databases">
        <title>Comparative genomics of three Colletotrichum scovillei strains and genetic complementation revealed genes involved fungal growth and virulence on chili pepper.</title>
        <authorList>
            <person name="Hsieh D.-K."/>
            <person name="Chuang S.-C."/>
            <person name="Chen C.-Y."/>
            <person name="Chao Y.-T."/>
            <person name="Lu M.-Y.J."/>
            <person name="Lee M.-H."/>
            <person name="Shih M.-C."/>
        </authorList>
    </citation>
    <scope>NUCLEOTIDE SEQUENCE</scope>
    <source>
        <strain evidence="1">Coll-153</strain>
    </source>
</reference>
<dbReference type="Proteomes" id="UP000699042">
    <property type="component" value="Unassembled WGS sequence"/>
</dbReference>